<feature type="compositionally biased region" description="Low complexity" evidence="7">
    <location>
        <begin position="683"/>
        <end position="697"/>
    </location>
</feature>
<comment type="similarity">
    <text evidence="6">Belongs to the peptidase C19 family.</text>
</comment>
<feature type="domain" description="USP" evidence="8">
    <location>
        <begin position="134"/>
        <end position="609"/>
    </location>
</feature>
<feature type="compositionally biased region" description="Polar residues" evidence="7">
    <location>
        <begin position="453"/>
        <end position="462"/>
    </location>
</feature>
<evidence type="ECO:0000256" key="4">
    <source>
        <dbReference type="ARBA" id="ARBA00022801"/>
    </source>
</evidence>
<reference evidence="9" key="1">
    <citation type="submission" date="2021-01" db="EMBL/GenBank/DDBJ databases">
        <authorList>
            <person name="Li R."/>
            <person name="Bekaert M."/>
        </authorList>
    </citation>
    <scope>NUCLEOTIDE SEQUENCE</scope>
    <source>
        <strain evidence="9">Farmed</strain>
    </source>
</reference>
<dbReference type="GO" id="GO:0070628">
    <property type="term" value="F:proteasome binding"/>
    <property type="evidence" value="ECO:0007669"/>
    <property type="project" value="TreeGrafter"/>
</dbReference>
<keyword evidence="10" id="KW-1185">Reference proteome</keyword>
<evidence type="ECO:0000256" key="3">
    <source>
        <dbReference type="ARBA" id="ARBA00022786"/>
    </source>
</evidence>
<evidence type="ECO:0000259" key="8">
    <source>
        <dbReference type="PROSITE" id="PS50235"/>
    </source>
</evidence>
<gene>
    <name evidence="9" type="ORF">SPHA_19228</name>
</gene>
<comment type="caution">
    <text evidence="9">The sequence shown here is derived from an EMBL/GenBank/DDBJ whole genome shotgun (WGS) entry which is preliminary data.</text>
</comment>
<evidence type="ECO:0000256" key="1">
    <source>
        <dbReference type="ARBA" id="ARBA00000707"/>
    </source>
</evidence>
<dbReference type="PROSITE" id="PS00972">
    <property type="entry name" value="USP_1"/>
    <property type="match status" value="1"/>
</dbReference>
<dbReference type="EC" id="3.4.19.12" evidence="6"/>
<dbReference type="InterPro" id="IPR038765">
    <property type="entry name" value="Papain-like_cys_pep_sf"/>
</dbReference>
<name>A0A812BNA6_ACAPH</name>
<evidence type="ECO:0000256" key="7">
    <source>
        <dbReference type="SAM" id="MobiDB-lite"/>
    </source>
</evidence>
<dbReference type="SUPFAM" id="SSF54001">
    <property type="entry name" value="Cysteine proteinases"/>
    <property type="match status" value="1"/>
</dbReference>
<dbReference type="GO" id="GO:0016579">
    <property type="term" value="P:protein deubiquitination"/>
    <property type="evidence" value="ECO:0007669"/>
    <property type="project" value="InterPro"/>
</dbReference>
<dbReference type="InterPro" id="IPR028889">
    <property type="entry name" value="USP"/>
</dbReference>
<evidence type="ECO:0000313" key="9">
    <source>
        <dbReference type="EMBL" id="CAE1234102.1"/>
    </source>
</evidence>
<comment type="catalytic activity">
    <reaction evidence="1 6">
        <text>Thiol-dependent hydrolysis of ester, thioester, amide, peptide and isopeptide bonds formed by the C-terminal Gly of ubiquitin (a 76-residue protein attached to proteins as an intracellular targeting signal).</text>
        <dbReference type="EC" id="3.4.19.12"/>
    </reaction>
</comment>
<keyword evidence="4 6" id="KW-0378">Hydrolase</keyword>
<dbReference type="InterPro" id="IPR044635">
    <property type="entry name" value="UBP14-like"/>
</dbReference>
<dbReference type="InterPro" id="IPR018200">
    <property type="entry name" value="USP_CS"/>
</dbReference>
<evidence type="ECO:0000256" key="2">
    <source>
        <dbReference type="ARBA" id="ARBA00022670"/>
    </source>
</evidence>
<dbReference type="AlphaFoldDB" id="A0A812BNA6"/>
<dbReference type="Proteomes" id="UP000597762">
    <property type="component" value="Unassembled WGS sequence"/>
</dbReference>
<dbReference type="PANTHER" id="PTHR43982">
    <property type="entry name" value="UBIQUITIN CARBOXYL-TERMINAL HYDROLASE"/>
    <property type="match status" value="1"/>
</dbReference>
<proteinExistence type="inferred from homology"/>
<dbReference type="GO" id="GO:0004843">
    <property type="term" value="F:cysteine-type deubiquitinase activity"/>
    <property type="evidence" value="ECO:0007669"/>
    <property type="project" value="UniProtKB-UniRule"/>
</dbReference>
<dbReference type="EMBL" id="CAHIKZ030000699">
    <property type="protein sequence ID" value="CAE1234102.1"/>
    <property type="molecule type" value="Genomic_DNA"/>
</dbReference>
<dbReference type="InterPro" id="IPR001394">
    <property type="entry name" value="Peptidase_C19_UCH"/>
</dbReference>
<organism evidence="9 10">
    <name type="scientific">Acanthosepion pharaonis</name>
    <name type="common">Pharaoh cuttlefish</name>
    <name type="synonym">Sepia pharaonis</name>
    <dbReference type="NCBI Taxonomy" id="158019"/>
    <lineage>
        <taxon>Eukaryota</taxon>
        <taxon>Metazoa</taxon>
        <taxon>Spiralia</taxon>
        <taxon>Lophotrochozoa</taxon>
        <taxon>Mollusca</taxon>
        <taxon>Cephalopoda</taxon>
        <taxon>Coleoidea</taxon>
        <taxon>Decapodiformes</taxon>
        <taxon>Sepiida</taxon>
        <taxon>Sepiina</taxon>
        <taxon>Sepiidae</taxon>
        <taxon>Acanthosepion</taxon>
    </lineage>
</organism>
<dbReference type="GO" id="GO:0043161">
    <property type="term" value="P:proteasome-mediated ubiquitin-dependent protein catabolic process"/>
    <property type="evidence" value="ECO:0007669"/>
    <property type="project" value="InterPro"/>
</dbReference>
<evidence type="ECO:0000256" key="5">
    <source>
        <dbReference type="ARBA" id="ARBA00022807"/>
    </source>
</evidence>
<dbReference type="PROSITE" id="PS00973">
    <property type="entry name" value="USP_2"/>
    <property type="match status" value="1"/>
</dbReference>
<evidence type="ECO:0000256" key="6">
    <source>
        <dbReference type="RuleBase" id="RU366025"/>
    </source>
</evidence>
<evidence type="ECO:0000313" key="10">
    <source>
        <dbReference type="Proteomes" id="UP000597762"/>
    </source>
</evidence>
<feature type="compositionally biased region" description="Low complexity" evidence="7">
    <location>
        <begin position="1"/>
        <end position="17"/>
    </location>
</feature>
<keyword evidence="5 6" id="KW-0788">Thiol protease</keyword>
<feature type="region of interest" description="Disordered" evidence="7">
    <location>
        <begin position="671"/>
        <end position="697"/>
    </location>
</feature>
<dbReference type="GO" id="GO:0061136">
    <property type="term" value="P:regulation of proteasomal protein catabolic process"/>
    <property type="evidence" value="ECO:0007669"/>
    <property type="project" value="TreeGrafter"/>
</dbReference>
<dbReference type="PANTHER" id="PTHR43982:SF6">
    <property type="entry name" value="UBIQUITIN CARBOXYL-TERMINAL HYDROLASE 2-RELATED"/>
    <property type="match status" value="1"/>
</dbReference>
<keyword evidence="3 6" id="KW-0833">Ubl conjugation pathway</keyword>
<dbReference type="Pfam" id="PF00443">
    <property type="entry name" value="UCH"/>
    <property type="match status" value="1"/>
</dbReference>
<sequence length="987" mass="113088">MTVEQSSLQQQQQQLSQVPANPTHNVSKDSCDPVPPLNKDKQKVIDLTNEKQHQQQAAADSYESEDIRKAIAASLQDSTGMLGGQVTREEQDISRVLEASLAETKPGTKRKRNDLWFVDPLNPYLRKREDWCPVGLKNVGNTCWFSALIQSLFHVNRFRHLLLNFQPRPGYDLGASNATETRSLRFTEELRNLFALMIGSYRKYVDPSKAVEILKEGFRSHTGVSDSQQDISEFQGKLLEWLEDAFKHSPSTVPESSGAACSKESKEPKNPMIELFYGDYSEIGNNKEDENVFLQFNLNVNGVRDVHESLEQETTGGSQASPDESTPAKEIWFNKLPPIMTFMLTRYDYNKQLQRSEKLHNKLEFPQVLFMDRYMHINKTETKKRREDSKKLREQLQTLQAKLDTFINYGSGRKRVPLQDVLQYALEFAESKRDCDDIMDNSSSNDVEMESPKPSTTPESMAPVSINSTIAKCSPVSPMSSIKVPNPSPRNVSESELQVLQDCLCRWRTEVENEVRDLQENIGILETRINRMYSDAGMQKYPYHLHAVLVHEGQTASGHYWAYIFDLKKQRWLKFNDITVTESTWEELEKESVGGYHNSTAYCLIYIDKERAVMNEVEGDDLSPISQLPLHLRQLVNEDNTKFTKELEDWDREQAKKNAASAAAAASAASDTEVTVISKHKNSQSVSTQTQQQQSPLQHLQPLLPRKMKLSETHAQLSFQQTINAVTAAVEADIYTTKGPEAALLKAFEKEMQRLENLAQLIPKVLPREDPRLDHILVYLSANKAPTSVIHRVLLEQFSNLSILDRDVRAKKIRQEAIKHEEDIQKKLGESGNKEYVAWHERYHRFRCAVHHFNKGVKLYHQNCYKPAMNSLRNAYILNTDLMKSPLYEASGLNEELLRLYRRKCLLNLNILTAKEFENENDVTETLKLMHNDILSSIADLSQSKNPADTKAVESMRNQWCTVLGQDFDSKFSFFLYLFVKLFPPFI</sequence>
<dbReference type="OrthoDB" id="2420415at2759"/>
<dbReference type="Gene3D" id="3.90.70.10">
    <property type="entry name" value="Cysteine proteinases"/>
    <property type="match status" value="1"/>
</dbReference>
<accession>A0A812BNA6</accession>
<protein>
    <recommendedName>
        <fullName evidence="6">Ubiquitin carboxyl-terminal hydrolase</fullName>
        <ecNumber evidence="6">3.4.19.12</ecNumber>
    </recommendedName>
</protein>
<dbReference type="PROSITE" id="PS50235">
    <property type="entry name" value="USP_3"/>
    <property type="match status" value="1"/>
</dbReference>
<feature type="region of interest" description="Disordered" evidence="7">
    <location>
        <begin position="1"/>
        <end position="41"/>
    </location>
</feature>
<feature type="region of interest" description="Disordered" evidence="7">
    <location>
        <begin position="440"/>
        <end position="462"/>
    </location>
</feature>
<keyword evidence="2 6" id="KW-0645">Protease</keyword>
<dbReference type="CDD" id="cd20485">
    <property type="entry name" value="USP25_USP28_C-like"/>
    <property type="match status" value="1"/>
</dbReference>